<reference evidence="3" key="1">
    <citation type="submission" date="2016-10" db="EMBL/GenBank/DDBJ databases">
        <authorList>
            <person name="Varghese N."/>
            <person name="Submissions S."/>
        </authorList>
    </citation>
    <scope>NUCLEOTIDE SEQUENCE [LARGE SCALE GENOMIC DNA]</scope>
    <source>
        <strain evidence="3">CGMCC 1.11101</strain>
    </source>
</reference>
<dbReference type="EMBL" id="FOVM01000002">
    <property type="protein sequence ID" value="SFN54160.1"/>
    <property type="molecule type" value="Genomic_DNA"/>
</dbReference>
<evidence type="ECO:0000313" key="2">
    <source>
        <dbReference type="EMBL" id="SFN54160.1"/>
    </source>
</evidence>
<proteinExistence type="predicted"/>
<gene>
    <name evidence="2" type="ORF">SAMN05216219_1106</name>
</gene>
<accession>A0A1I4ZVX1</accession>
<feature type="compositionally biased region" description="Polar residues" evidence="1">
    <location>
        <begin position="212"/>
        <end position="225"/>
    </location>
</feature>
<name>A0A1I4ZVX1_9MICO</name>
<keyword evidence="3" id="KW-1185">Reference proteome</keyword>
<organism evidence="2 3">
    <name type="scientific">Mycetocola miduiensis</name>
    <dbReference type="NCBI Taxonomy" id="995034"/>
    <lineage>
        <taxon>Bacteria</taxon>
        <taxon>Bacillati</taxon>
        <taxon>Actinomycetota</taxon>
        <taxon>Actinomycetes</taxon>
        <taxon>Micrococcales</taxon>
        <taxon>Microbacteriaceae</taxon>
        <taxon>Mycetocola</taxon>
    </lineage>
</organism>
<evidence type="ECO:0000256" key="1">
    <source>
        <dbReference type="SAM" id="MobiDB-lite"/>
    </source>
</evidence>
<dbReference type="STRING" id="995034.SAMN05216219_1106"/>
<protein>
    <submittedName>
        <fullName evidence="2">Uncharacterized protein</fullName>
    </submittedName>
</protein>
<feature type="region of interest" description="Disordered" evidence="1">
    <location>
        <begin position="212"/>
        <end position="248"/>
    </location>
</feature>
<evidence type="ECO:0000313" key="3">
    <source>
        <dbReference type="Proteomes" id="UP000198867"/>
    </source>
</evidence>
<dbReference type="AlphaFoldDB" id="A0A1I4ZVX1"/>
<dbReference type="Proteomes" id="UP000198867">
    <property type="component" value="Unassembled WGS sequence"/>
</dbReference>
<sequence length="248" mass="27562">MRQHPARPWHGEFTDEGLSAVRHAIPLGIHLSQTRSANAHTAYDDKDGDRYVYGAGMSRGVYKELVQLLSEVSGFREVEVEGSRRKLIAIGNVHLYPLRIGPKMPRNYHRVRVAYMPEQRQEMFRASSTTKFDEPALFDDPHLSTADDPASISEALAHQNRIDERKALLVAYYSCTPAGVGSIYLAPAKLSGTHYLEFTSPESLSYVVEAETSATQPATTVSSRTFADGTRPRTAAKLRTTPKDPDTQ</sequence>